<dbReference type="Pfam" id="PF00005">
    <property type="entry name" value="ABC_tran"/>
    <property type="match status" value="1"/>
</dbReference>
<dbReference type="AlphaFoldDB" id="A0A921DRM0"/>
<accession>A0A921DRM0</accession>
<evidence type="ECO:0000259" key="4">
    <source>
        <dbReference type="PROSITE" id="PS50893"/>
    </source>
</evidence>
<dbReference type="RefSeq" id="WP_304122840.1">
    <property type="nucleotide sequence ID" value="NZ_DYZA01000183.1"/>
</dbReference>
<dbReference type="InterPro" id="IPR003439">
    <property type="entry name" value="ABC_transporter-like_ATP-bd"/>
</dbReference>
<dbReference type="InterPro" id="IPR017871">
    <property type="entry name" value="ABC_transporter-like_CS"/>
</dbReference>
<sequence length="237" mass="26660">MPLAFESFRLTRGSMHMEDISFSVAEGELFAILGRTGAGKTLLLESAAGFYTPEGGRVLLYGTPVQDIPLTERRIGFVYQDYALFPHMNVEKNIAYGLRVRHKSRAEQEEKVRDISSLLSIGHILKEYPQTLSGGERQRVALARALVLRPRLLLLDEPFSSLDPATKKSLYEEIRSIPRKFHCAVLFVTHDFKEAQTLASRIGIMARGRMLCIRSAQELFTRSNDAELNAFLGLEDA</sequence>
<gene>
    <name evidence="5" type="ORF">K8W16_09110</name>
</gene>
<dbReference type="InterPro" id="IPR027417">
    <property type="entry name" value="P-loop_NTPase"/>
</dbReference>
<organism evidence="5 6">
    <name type="scientific">Mailhella massiliensis</name>
    <dbReference type="NCBI Taxonomy" id="1903261"/>
    <lineage>
        <taxon>Bacteria</taxon>
        <taxon>Pseudomonadati</taxon>
        <taxon>Thermodesulfobacteriota</taxon>
        <taxon>Desulfovibrionia</taxon>
        <taxon>Desulfovibrionales</taxon>
        <taxon>Desulfovibrionaceae</taxon>
        <taxon>Mailhella</taxon>
    </lineage>
</organism>
<dbReference type="PANTHER" id="PTHR42781">
    <property type="entry name" value="SPERMIDINE/PUTRESCINE IMPORT ATP-BINDING PROTEIN POTA"/>
    <property type="match status" value="1"/>
</dbReference>
<protein>
    <submittedName>
        <fullName evidence="5">ATP-binding cassette domain-containing protein</fullName>
    </submittedName>
</protein>
<comment type="caution">
    <text evidence="5">The sequence shown here is derived from an EMBL/GenBank/DDBJ whole genome shotgun (WGS) entry which is preliminary data.</text>
</comment>
<dbReference type="PROSITE" id="PS50893">
    <property type="entry name" value="ABC_TRANSPORTER_2"/>
    <property type="match status" value="1"/>
</dbReference>
<dbReference type="SUPFAM" id="SSF52540">
    <property type="entry name" value="P-loop containing nucleoside triphosphate hydrolases"/>
    <property type="match status" value="1"/>
</dbReference>
<dbReference type="Gene3D" id="3.40.50.300">
    <property type="entry name" value="P-loop containing nucleotide triphosphate hydrolases"/>
    <property type="match status" value="1"/>
</dbReference>
<reference evidence="5" key="1">
    <citation type="journal article" date="2021" name="PeerJ">
        <title>Extensive microbial diversity within the chicken gut microbiome revealed by metagenomics and culture.</title>
        <authorList>
            <person name="Gilroy R."/>
            <person name="Ravi A."/>
            <person name="Getino M."/>
            <person name="Pursley I."/>
            <person name="Horton D.L."/>
            <person name="Alikhan N.F."/>
            <person name="Baker D."/>
            <person name="Gharbi K."/>
            <person name="Hall N."/>
            <person name="Watson M."/>
            <person name="Adriaenssens E.M."/>
            <person name="Foster-Nyarko E."/>
            <person name="Jarju S."/>
            <person name="Secka A."/>
            <person name="Antonio M."/>
            <person name="Oren A."/>
            <person name="Chaudhuri R.R."/>
            <person name="La Ragione R."/>
            <person name="Hildebrand F."/>
            <person name="Pallen M.J."/>
        </authorList>
    </citation>
    <scope>NUCLEOTIDE SEQUENCE</scope>
    <source>
        <strain evidence="5">ChiGjej2B2-19336</strain>
    </source>
</reference>
<evidence type="ECO:0000256" key="1">
    <source>
        <dbReference type="ARBA" id="ARBA00022448"/>
    </source>
</evidence>
<dbReference type="SMART" id="SM00382">
    <property type="entry name" value="AAA"/>
    <property type="match status" value="1"/>
</dbReference>
<evidence type="ECO:0000256" key="2">
    <source>
        <dbReference type="ARBA" id="ARBA00022741"/>
    </source>
</evidence>
<keyword evidence="3 5" id="KW-0067">ATP-binding</keyword>
<proteinExistence type="predicted"/>
<evidence type="ECO:0000313" key="5">
    <source>
        <dbReference type="EMBL" id="HJD97789.1"/>
    </source>
</evidence>
<dbReference type="GO" id="GO:0016887">
    <property type="term" value="F:ATP hydrolysis activity"/>
    <property type="evidence" value="ECO:0007669"/>
    <property type="project" value="InterPro"/>
</dbReference>
<evidence type="ECO:0000256" key="3">
    <source>
        <dbReference type="ARBA" id="ARBA00022840"/>
    </source>
</evidence>
<dbReference type="EMBL" id="DYZA01000183">
    <property type="protein sequence ID" value="HJD97789.1"/>
    <property type="molecule type" value="Genomic_DNA"/>
</dbReference>
<dbReference type="PROSITE" id="PS00211">
    <property type="entry name" value="ABC_TRANSPORTER_1"/>
    <property type="match status" value="1"/>
</dbReference>
<keyword evidence="1" id="KW-0813">Transport</keyword>
<dbReference type="InterPro" id="IPR050093">
    <property type="entry name" value="ABC_SmlMolc_Importer"/>
</dbReference>
<feature type="domain" description="ABC transporter" evidence="4">
    <location>
        <begin position="1"/>
        <end position="232"/>
    </location>
</feature>
<dbReference type="PANTHER" id="PTHR42781:SF4">
    <property type="entry name" value="SPERMIDINE_PUTRESCINE IMPORT ATP-BINDING PROTEIN POTA"/>
    <property type="match status" value="1"/>
</dbReference>
<evidence type="ECO:0000313" key="6">
    <source>
        <dbReference type="Proteomes" id="UP000698963"/>
    </source>
</evidence>
<reference evidence="5" key="2">
    <citation type="submission" date="2021-09" db="EMBL/GenBank/DDBJ databases">
        <authorList>
            <person name="Gilroy R."/>
        </authorList>
    </citation>
    <scope>NUCLEOTIDE SEQUENCE</scope>
    <source>
        <strain evidence="5">ChiGjej2B2-19336</strain>
    </source>
</reference>
<keyword evidence="2" id="KW-0547">Nucleotide-binding</keyword>
<dbReference type="Proteomes" id="UP000698963">
    <property type="component" value="Unassembled WGS sequence"/>
</dbReference>
<name>A0A921DRM0_9BACT</name>
<dbReference type="GO" id="GO:0005524">
    <property type="term" value="F:ATP binding"/>
    <property type="evidence" value="ECO:0007669"/>
    <property type="project" value="UniProtKB-KW"/>
</dbReference>
<dbReference type="InterPro" id="IPR003593">
    <property type="entry name" value="AAA+_ATPase"/>
</dbReference>